<dbReference type="EMBL" id="JBHUNE010000006">
    <property type="protein sequence ID" value="MFD2758629.1"/>
    <property type="molecule type" value="Genomic_DNA"/>
</dbReference>
<dbReference type="InterPro" id="IPR038389">
    <property type="entry name" value="PSMG2_sf"/>
</dbReference>
<dbReference type="Gene3D" id="3.40.50.10900">
    <property type="entry name" value="PAC-like subunit"/>
    <property type="match status" value="1"/>
</dbReference>
<sequence length="305" mass="34205">MLSDPAMYRVGEAWHAVPQGLPLVALLSGYRDAGQTVRQGIEALLSQDEGRVVAEFDPDLLLDYRARRPVVKLDGNEVTEYRVPRLDLRLLSDSLGQPFLLLSGFEPDFRWERFTLDLLRLHEHFGVSTTTWAHSIPMPVPHTRPSRLAVTGNRPDFIDNNSVWRTNVEVPAHALHELEFELTSRSEPVVDLVVLIPHYLADSAVPAGAMKLLEGIGSAAGIMIDTESLRERDRVFLTDVDAQIAENEEMQRLIRAFEAQYDGVVRGTPQENPFADADGEMPSADEIADELERYLSARRRPGENS</sequence>
<gene>
    <name evidence="1" type="ORF">ACFSW7_09595</name>
</gene>
<proteinExistence type="predicted"/>
<keyword evidence="1" id="KW-0647">Proteasome</keyword>
<dbReference type="Pfam" id="PF09754">
    <property type="entry name" value="PAC2"/>
    <property type="match status" value="1"/>
</dbReference>
<evidence type="ECO:0000313" key="2">
    <source>
        <dbReference type="Proteomes" id="UP001597492"/>
    </source>
</evidence>
<dbReference type="Gene3D" id="1.10.287.100">
    <property type="match status" value="1"/>
</dbReference>
<name>A0ABW5V1S9_9MICO</name>
<dbReference type="InterPro" id="IPR019151">
    <property type="entry name" value="Proteasome_assmbl_chaperone_2"/>
</dbReference>
<comment type="caution">
    <text evidence="1">The sequence shown here is derived from an EMBL/GenBank/DDBJ whole genome shotgun (WGS) entry which is preliminary data.</text>
</comment>
<reference evidence="2" key="1">
    <citation type="journal article" date="2019" name="Int. J. Syst. Evol. Microbiol.">
        <title>The Global Catalogue of Microorganisms (GCM) 10K type strain sequencing project: providing services to taxonomists for standard genome sequencing and annotation.</title>
        <authorList>
            <consortium name="The Broad Institute Genomics Platform"/>
            <consortium name="The Broad Institute Genome Sequencing Center for Infectious Disease"/>
            <person name="Wu L."/>
            <person name="Ma J."/>
        </authorList>
    </citation>
    <scope>NUCLEOTIDE SEQUENCE [LARGE SCALE GENOMIC DNA]</scope>
    <source>
        <strain evidence="2">TISTR 1514</strain>
    </source>
</reference>
<organism evidence="1 2">
    <name type="scientific">Gulosibacter faecalis</name>
    <dbReference type="NCBI Taxonomy" id="272240"/>
    <lineage>
        <taxon>Bacteria</taxon>
        <taxon>Bacillati</taxon>
        <taxon>Actinomycetota</taxon>
        <taxon>Actinomycetes</taxon>
        <taxon>Micrococcales</taxon>
        <taxon>Microbacteriaceae</taxon>
        <taxon>Gulosibacter</taxon>
    </lineage>
</organism>
<accession>A0ABW5V1S9</accession>
<dbReference type="SUPFAM" id="SSF159659">
    <property type="entry name" value="Cgl1923-like"/>
    <property type="match status" value="1"/>
</dbReference>
<evidence type="ECO:0000313" key="1">
    <source>
        <dbReference type="EMBL" id="MFD2758629.1"/>
    </source>
</evidence>
<dbReference type="RefSeq" id="WP_019617629.1">
    <property type="nucleotide sequence ID" value="NZ_JBHUNE010000006.1"/>
</dbReference>
<keyword evidence="2" id="KW-1185">Reference proteome</keyword>
<dbReference type="Proteomes" id="UP001597492">
    <property type="component" value="Unassembled WGS sequence"/>
</dbReference>
<dbReference type="PIRSF" id="PIRSF028754">
    <property type="entry name" value="UCP028754"/>
    <property type="match status" value="1"/>
</dbReference>
<dbReference type="InterPro" id="IPR008492">
    <property type="entry name" value="Rv2714-like"/>
</dbReference>
<protein>
    <submittedName>
        <fullName evidence="1">Proteasome assembly chaperone family protein</fullName>
    </submittedName>
</protein>
<dbReference type="GO" id="GO:0000502">
    <property type="term" value="C:proteasome complex"/>
    <property type="evidence" value="ECO:0007669"/>
    <property type="project" value="UniProtKB-KW"/>
</dbReference>